<dbReference type="OrthoDB" id="1494413at2"/>
<evidence type="ECO:0000313" key="2">
    <source>
        <dbReference type="Proteomes" id="UP000199310"/>
    </source>
</evidence>
<reference evidence="2" key="1">
    <citation type="submission" date="2016-10" db="EMBL/GenBank/DDBJ databases">
        <authorList>
            <person name="Varghese N."/>
            <person name="Submissions S."/>
        </authorList>
    </citation>
    <scope>NUCLEOTIDE SEQUENCE [LARGE SCALE GENOMIC DNA]</scope>
    <source>
        <strain evidence="2">DSM 3695</strain>
    </source>
</reference>
<dbReference type="RefSeq" id="WP_089898659.1">
    <property type="nucleotide sequence ID" value="NZ_FOJG01000002.1"/>
</dbReference>
<gene>
    <name evidence="1" type="ORF">SAMN04488122_4744</name>
</gene>
<proteinExistence type="predicted"/>
<organism evidence="1 2">
    <name type="scientific">Chitinophaga arvensicola</name>
    <dbReference type="NCBI Taxonomy" id="29529"/>
    <lineage>
        <taxon>Bacteria</taxon>
        <taxon>Pseudomonadati</taxon>
        <taxon>Bacteroidota</taxon>
        <taxon>Chitinophagia</taxon>
        <taxon>Chitinophagales</taxon>
        <taxon>Chitinophagaceae</taxon>
        <taxon>Chitinophaga</taxon>
    </lineage>
</organism>
<protein>
    <submittedName>
        <fullName evidence="1">Uncharacterized protein</fullName>
    </submittedName>
</protein>
<dbReference type="EMBL" id="FOJG01000002">
    <property type="protein sequence ID" value="SEW52263.1"/>
    <property type="molecule type" value="Genomic_DNA"/>
</dbReference>
<name>A0A1I0S8C3_9BACT</name>
<dbReference type="STRING" id="29529.SAMN04488122_4744"/>
<keyword evidence="2" id="KW-1185">Reference proteome</keyword>
<accession>A0A1I0S8C3</accession>
<dbReference type="Proteomes" id="UP000199310">
    <property type="component" value="Unassembled WGS sequence"/>
</dbReference>
<evidence type="ECO:0000313" key="1">
    <source>
        <dbReference type="EMBL" id="SEW52263.1"/>
    </source>
</evidence>
<sequence length="247" mass="27473">MKEVKATTMATQERSRTGIKSLLGVCLLVASTLAVSAQKSAVLDAFSKHGIDAGLLDPEALKQPDNYAFDLRFSSTAAGKQTVTEAKFDPSKSEEERWTVVSVDGKSPSRGEVTSFRKNHAKPESAPIKADDASYKVEKETGDYLVISYKQDAASVPKDASFMKDCRSFMTINLKTKRAEEVKAINEKPVKVKILNAEKFEVTVKYNWNEQAKRYFTVSDNLNMLAKFIGQTTNVETISEYSNFTRK</sequence>
<dbReference type="AlphaFoldDB" id="A0A1I0S8C3"/>